<feature type="transmembrane region" description="Helical" evidence="2">
    <location>
        <begin position="41"/>
        <end position="60"/>
    </location>
</feature>
<keyword evidence="2" id="KW-1133">Transmembrane helix</keyword>
<dbReference type="EMBL" id="CADCVH010000090">
    <property type="protein sequence ID" value="CAA9464299.1"/>
    <property type="molecule type" value="Genomic_DNA"/>
</dbReference>
<dbReference type="InterPro" id="IPR003607">
    <property type="entry name" value="HD/PDEase_dom"/>
</dbReference>
<gene>
    <name evidence="4" type="ORF">AVDCRST_MAG02-2876</name>
</gene>
<dbReference type="CDD" id="cd00077">
    <property type="entry name" value="HDc"/>
    <property type="match status" value="1"/>
</dbReference>
<evidence type="ECO:0000313" key="4">
    <source>
        <dbReference type="EMBL" id="CAA9464299.1"/>
    </source>
</evidence>
<dbReference type="InterPro" id="IPR052722">
    <property type="entry name" value="PgpH_phosphodiesterase"/>
</dbReference>
<dbReference type="PANTHER" id="PTHR36442">
    <property type="entry name" value="CYCLIC-DI-AMP PHOSPHODIESTERASE PGPH"/>
    <property type="match status" value="1"/>
</dbReference>
<dbReference type="Pfam" id="PF07698">
    <property type="entry name" value="7TM-7TMR_HD"/>
    <property type="match status" value="1"/>
</dbReference>
<dbReference type="SUPFAM" id="SSF109604">
    <property type="entry name" value="HD-domain/PDEase-like"/>
    <property type="match status" value="1"/>
</dbReference>
<dbReference type="Gene3D" id="1.10.3210.10">
    <property type="entry name" value="Hypothetical protein af1432"/>
    <property type="match status" value="1"/>
</dbReference>
<organism evidence="4">
    <name type="scientific">uncultured Rubrobacteraceae bacterium</name>
    <dbReference type="NCBI Taxonomy" id="349277"/>
    <lineage>
        <taxon>Bacteria</taxon>
        <taxon>Bacillati</taxon>
        <taxon>Actinomycetota</taxon>
        <taxon>Rubrobacteria</taxon>
        <taxon>Rubrobacterales</taxon>
        <taxon>Rubrobacteraceae</taxon>
        <taxon>environmental samples</taxon>
    </lineage>
</organism>
<dbReference type="GO" id="GO:0016787">
    <property type="term" value="F:hydrolase activity"/>
    <property type="evidence" value="ECO:0007669"/>
    <property type="project" value="UniProtKB-KW"/>
</dbReference>
<dbReference type="InterPro" id="IPR011621">
    <property type="entry name" value="Metal-dep_PHydrolase_7TM_intra"/>
</dbReference>
<feature type="transmembrane region" description="Helical" evidence="2">
    <location>
        <begin position="159"/>
        <end position="181"/>
    </location>
</feature>
<accession>A0A6J4R899</accession>
<protein>
    <submittedName>
        <fullName evidence="4">Membrane protein containing HD superfamily hydrolase domain, YQFF ortholog</fullName>
    </submittedName>
</protein>
<name>A0A6J4R899_9ACTN</name>
<dbReference type="SMART" id="SM00471">
    <property type="entry name" value="HDc"/>
    <property type="match status" value="1"/>
</dbReference>
<reference evidence="4" key="1">
    <citation type="submission" date="2020-02" db="EMBL/GenBank/DDBJ databases">
        <authorList>
            <person name="Meier V. D."/>
        </authorList>
    </citation>
    <scope>NUCLEOTIDE SEQUENCE</scope>
    <source>
        <strain evidence="4">AVDCRST_MAG02</strain>
    </source>
</reference>
<dbReference type="NCBIfam" id="TIGR00277">
    <property type="entry name" value="HDIG"/>
    <property type="match status" value="1"/>
</dbReference>
<feature type="compositionally biased region" description="Low complexity" evidence="1">
    <location>
        <begin position="520"/>
        <end position="537"/>
    </location>
</feature>
<sequence length="557" mass="60894">MKLKKSIPSPALGSRVDDLHRPPTRFERLREWMEGLPTLRVYVWLTLVTWIALTVLIGLGSSEPIERNVPEGIIESGNFERIESLLQEPNRWTVLLGVAMVVAIELGIAWYFLERFGRRILKTNTAIRIALAASLTILFTALARFFIELDFNAYLTPLAGLSVIGTMLLGPRLMFLMVVVTAVNIGVMKGNDFLLTAALLLSSGFAIYTVVRVDSRQRLLKAGLVIAAVTAVVTFAVGLIGGGTFADAAWQGVLGLGSGLLSLMLAMVLLPLLEDAFNILTPMKLLEFSNTSNTLIHKLLQKAPGTFTHSMQVGTLAENAAERIGANALLARVGAYYHDIGKMEHPAYFIENQIGQINPHDALSPTLSAKVIRRHVKDGMEMGRAWGLPQEILDIIAQHHGSTRIEYFYRKAIEVDGDKVNEADFRYSGGLPKSKEAGIVMLADSVEATVKSLAKPTPKRIEDIVTDTINRKLDDGQFDECDLTMREIHEVGEAILEALVGFLGPRIEYPGSNTGEARNGRAANGKAANGRAANGRATPRKGVEKPNQANRAPRENI</sequence>
<evidence type="ECO:0000259" key="3">
    <source>
        <dbReference type="PROSITE" id="PS51831"/>
    </source>
</evidence>
<feature type="transmembrane region" description="Helical" evidence="2">
    <location>
        <begin position="125"/>
        <end position="147"/>
    </location>
</feature>
<dbReference type="InterPro" id="IPR006675">
    <property type="entry name" value="HDIG_dom"/>
</dbReference>
<feature type="domain" description="HD" evidence="3">
    <location>
        <begin position="306"/>
        <end position="449"/>
    </location>
</feature>
<dbReference type="AlphaFoldDB" id="A0A6J4R899"/>
<dbReference type="PROSITE" id="PS51831">
    <property type="entry name" value="HD"/>
    <property type="match status" value="1"/>
</dbReference>
<evidence type="ECO:0000256" key="2">
    <source>
        <dbReference type="SAM" id="Phobius"/>
    </source>
</evidence>
<feature type="region of interest" description="Disordered" evidence="1">
    <location>
        <begin position="512"/>
        <end position="557"/>
    </location>
</feature>
<keyword evidence="2" id="KW-0812">Transmembrane</keyword>
<dbReference type="PANTHER" id="PTHR36442:SF1">
    <property type="entry name" value="CYCLIC-DI-AMP PHOSPHODIESTERASE PGPH"/>
    <property type="match status" value="1"/>
</dbReference>
<keyword evidence="2" id="KW-0472">Membrane</keyword>
<feature type="transmembrane region" description="Helical" evidence="2">
    <location>
        <begin position="193"/>
        <end position="211"/>
    </location>
</feature>
<keyword evidence="4" id="KW-0378">Hydrolase</keyword>
<feature type="transmembrane region" description="Helical" evidence="2">
    <location>
        <begin position="223"/>
        <end position="246"/>
    </location>
</feature>
<dbReference type="Pfam" id="PF01966">
    <property type="entry name" value="HD"/>
    <property type="match status" value="1"/>
</dbReference>
<evidence type="ECO:0000256" key="1">
    <source>
        <dbReference type="SAM" id="MobiDB-lite"/>
    </source>
</evidence>
<feature type="transmembrane region" description="Helical" evidence="2">
    <location>
        <begin position="253"/>
        <end position="273"/>
    </location>
</feature>
<feature type="transmembrane region" description="Helical" evidence="2">
    <location>
        <begin position="92"/>
        <end position="113"/>
    </location>
</feature>
<dbReference type="InterPro" id="IPR006674">
    <property type="entry name" value="HD_domain"/>
</dbReference>
<proteinExistence type="predicted"/>